<protein>
    <submittedName>
        <fullName evidence="2">Uncharacterized protein</fullName>
    </submittedName>
</protein>
<keyword evidence="1" id="KW-1133">Transmembrane helix</keyword>
<evidence type="ECO:0000256" key="1">
    <source>
        <dbReference type="SAM" id="Phobius"/>
    </source>
</evidence>
<comment type="caution">
    <text evidence="2">The sequence shown here is derived from an EMBL/GenBank/DDBJ whole genome shotgun (WGS) entry which is preliminary data.</text>
</comment>
<evidence type="ECO:0000313" key="3">
    <source>
        <dbReference type="Proteomes" id="UP000034135"/>
    </source>
</evidence>
<name>A0A0G1AVR6_9BACT</name>
<dbReference type="Proteomes" id="UP000034135">
    <property type="component" value="Unassembled WGS sequence"/>
</dbReference>
<organism evidence="2 3">
    <name type="scientific">Candidatus Daviesbacteria bacterium GW2011_GWA1_42_6</name>
    <dbReference type="NCBI Taxonomy" id="1618420"/>
    <lineage>
        <taxon>Bacteria</taxon>
        <taxon>Candidatus Daviesiibacteriota</taxon>
    </lineage>
</organism>
<keyword evidence="1" id="KW-0472">Membrane</keyword>
<dbReference type="InterPro" id="IPR043713">
    <property type="entry name" value="DUF5654"/>
</dbReference>
<proteinExistence type="predicted"/>
<dbReference type="Pfam" id="PF18898">
    <property type="entry name" value="DUF5654"/>
    <property type="match status" value="1"/>
</dbReference>
<sequence>MLTLATTGFGLVAALAWNQTIQDFVKAFIEPRIPGSGLLSRLIYAILITGLAVFITYQLSRLASHFGARK</sequence>
<evidence type="ECO:0000313" key="2">
    <source>
        <dbReference type="EMBL" id="KKS65074.1"/>
    </source>
</evidence>
<keyword evidence="1" id="KW-0812">Transmembrane</keyword>
<gene>
    <name evidence="2" type="ORF">UV33_C0013G0004</name>
</gene>
<dbReference type="EMBL" id="LCEB01000013">
    <property type="protein sequence ID" value="KKS65074.1"/>
    <property type="molecule type" value="Genomic_DNA"/>
</dbReference>
<feature type="transmembrane region" description="Helical" evidence="1">
    <location>
        <begin position="42"/>
        <end position="60"/>
    </location>
</feature>
<accession>A0A0G1AVR6</accession>
<reference evidence="2 3" key="1">
    <citation type="journal article" date="2015" name="Nature">
        <title>rRNA introns, odd ribosomes, and small enigmatic genomes across a large radiation of phyla.</title>
        <authorList>
            <person name="Brown C.T."/>
            <person name="Hug L.A."/>
            <person name="Thomas B.C."/>
            <person name="Sharon I."/>
            <person name="Castelle C.J."/>
            <person name="Singh A."/>
            <person name="Wilkins M.J."/>
            <person name="Williams K.H."/>
            <person name="Banfield J.F."/>
        </authorList>
    </citation>
    <scope>NUCLEOTIDE SEQUENCE [LARGE SCALE GENOMIC DNA]</scope>
</reference>
<dbReference type="AlphaFoldDB" id="A0A0G1AVR6"/>